<dbReference type="SMART" id="SM00442">
    <property type="entry name" value="FGF"/>
    <property type="match status" value="1"/>
</dbReference>
<keyword evidence="4" id="KW-1185">Reference proteome</keyword>
<name>A0AAX7SZ60_ASTCA</name>
<dbReference type="AlphaFoldDB" id="A0AAX7SZ60"/>
<dbReference type="PRINTS" id="PR00263">
    <property type="entry name" value="HBGFFGF"/>
</dbReference>
<dbReference type="Pfam" id="PF00167">
    <property type="entry name" value="FGF"/>
    <property type="match status" value="1"/>
</dbReference>
<dbReference type="InterPro" id="IPR008996">
    <property type="entry name" value="IL1/FGF"/>
</dbReference>
<dbReference type="Gene3D" id="2.80.10.50">
    <property type="match status" value="1"/>
</dbReference>
<accession>A0AAX7SZ60</accession>
<dbReference type="Proteomes" id="UP000265100">
    <property type="component" value="Chromosome 10"/>
</dbReference>
<dbReference type="SUPFAM" id="SSF50353">
    <property type="entry name" value="Cytokine"/>
    <property type="match status" value="1"/>
</dbReference>
<organism evidence="3 4">
    <name type="scientific">Astatotilapia calliptera</name>
    <name type="common">Eastern happy</name>
    <name type="synonym">Chromis callipterus</name>
    <dbReference type="NCBI Taxonomy" id="8154"/>
    <lineage>
        <taxon>Eukaryota</taxon>
        <taxon>Metazoa</taxon>
        <taxon>Chordata</taxon>
        <taxon>Craniata</taxon>
        <taxon>Vertebrata</taxon>
        <taxon>Euteleostomi</taxon>
        <taxon>Actinopterygii</taxon>
        <taxon>Neopterygii</taxon>
        <taxon>Teleostei</taxon>
        <taxon>Neoteleostei</taxon>
        <taxon>Acanthomorphata</taxon>
        <taxon>Ovalentaria</taxon>
        <taxon>Cichlomorphae</taxon>
        <taxon>Cichliformes</taxon>
        <taxon>Cichlidae</taxon>
        <taxon>African cichlids</taxon>
        <taxon>Pseudocrenilabrinae</taxon>
        <taxon>Haplochromini</taxon>
        <taxon>Astatotilapia</taxon>
    </lineage>
</organism>
<proteinExistence type="inferred from homology"/>
<dbReference type="GO" id="GO:0008083">
    <property type="term" value="F:growth factor activity"/>
    <property type="evidence" value="ECO:0007669"/>
    <property type="project" value="InterPro"/>
</dbReference>
<evidence type="ECO:0000256" key="1">
    <source>
        <dbReference type="ARBA" id="ARBA00007936"/>
    </source>
</evidence>
<protein>
    <recommendedName>
        <fullName evidence="2">Fibroblast growth factor</fullName>
        <shortName evidence="2">FGF</shortName>
    </recommendedName>
</protein>
<evidence type="ECO:0000256" key="2">
    <source>
        <dbReference type="RuleBase" id="RU049442"/>
    </source>
</evidence>
<evidence type="ECO:0000313" key="4">
    <source>
        <dbReference type="Proteomes" id="UP000265100"/>
    </source>
</evidence>
<comment type="similarity">
    <text evidence="1 2">Belongs to the heparin-binding growth factors family.</text>
</comment>
<dbReference type="InterPro" id="IPR002209">
    <property type="entry name" value="Fibroblast_GF_fam"/>
</dbReference>
<reference evidence="3" key="2">
    <citation type="submission" date="2025-08" db="UniProtKB">
        <authorList>
            <consortium name="Ensembl"/>
        </authorList>
    </citation>
    <scope>IDENTIFICATION</scope>
</reference>
<dbReference type="PRINTS" id="PR00262">
    <property type="entry name" value="IL1HBGF"/>
</dbReference>
<reference evidence="3" key="3">
    <citation type="submission" date="2025-09" db="UniProtKB">
        <authorList>
            <consortium name="Ensembl"/>
        </authorList>
    </citation>
    <scope>IDENTIFICATION</scope>
</reference>
<reference evidence="3" key="1">
    <citation type="submission" date="2018-05" db="EMBL/GenBank/DDBJ databases">
        <authorList>
            <person name="Datahose"/>
        </authorList>
    </citation>
    <scope>NUCLEOTIDE SEQUENCE</scope>
</reference>
<dbReference type="GeneID" id="113031221"/>
<dbReference type="PANTHER" id="PTHR11486">
    <property type="entry name" value="FIBROBLAST GROWTH FACTOR"/>
    <property type="match status" value="1"/>
</dbReference>
<sequence>MKATLSSPSCFVLCLSRSPGDVNSENVGSSLSLQTQGHHAAPSIPQTLCVMSEGDITVLPFGPGSLDLSKQEAQTLTRLYSMNGGYHLRILPDGTVNGGRQENDTYDILRLKAVSAGVVVIKGEATGRYLAMNRNGRLCGVQALNDECYFLEKYEENHHNTYRSQKYNWYVALKRNGQPKAGPDTHQGQKAVFFLPRPAGNM</sequence>
<dbReference type="Ensembl" id="ENSACLT00000045658.1">
    <property type="protein sequence ID" value="ENSACLP00000049889.1"/>
    <property type="gene ID" value="ENSACLG00000011470.2"/>
</dbReference>
<evidence type="ECO:0000313" key="3">
    <source>
        <dbReference type="Ensembl" id="ENSACLP00000049889.1"/>
    </source>
</evidence>
<dbReference type="RefSeq" id="XP_026038994.1">
    <property type="nucleotide sequence ID" value="XM_026183209.1"/>
</dbReference>
<dbReference type="GeneTree" id="ENSGT00940000165035"/>